<accession>A0A450XKW7</accession>
<evidence type="ECO:0000313" key="3">
    <source>
        <dbReference type="EMBL" id="VFK29973.1"/>
    </source>
</evidence>
<dbReference type="EMBL" id="CAADFO010000057">
    <property type="protein sequence ID" value="VFK29973.1"/>
    <property type="molecule type" value="Genomic_DNA"/>
</dbReference>
<feature type="region of interest" description="Disordered" evidence="1">
    <location>
        <begin position="271"/>
        <end position="299"/>
    </location>
</feature>
<evidence type="ECO:0000256" key="1">
    <source>
        <dbReference type="SAM" id="MobiDB-lite"/>
    </source>
</evidence>
<evidence type="ECO:0000256" key="2">
    <source>
        <dbReference type="SAM" id="SignalP"/>
    </source>
</evidence>
<sequence>MLMISHFFRSTLPVVLAVILVTVYSSASAAETPIPSAKKWWGDKQHDKHIDRILANKTIDYGSKNNECISKVGDNGPKKQPLSPPFSETSTYRIGAFLHPHAWGVRDRTWKAVYKRGGKTTKSDKLWISVVPYLEMGEKQYPIVPEGEGEEFKGYRLACNESVFWNHFLEYPHYYTTVALTVTAPNNDSRDSLVTALRETATNARERRSIGSLRFLSPTTTSLTTQPKTLKELLNKISKHNKAQFQKQTIKPKDKITVNVLGLGTQNSNFSVTHTALESKSPRRNTTRPEQPLPEQSQKRFSIRLHQDQGIAEFLRTPSMLPNAKMENCESGGMIQSLPSADSSSYVTDCAGPNARLEMPGFEPIPRTPDGDFYIKSSNENFQGRDIKPARLKIVLYNQFDRAIHARIEDHQGKAIFGPELFPPKKETPIPIPLRYFENNRHIRVIWENNNANNLHPCNAITELDLKSATRHSKHNPFRSRLKEGCFQLDIKWPTLWPTPKADNCNSIRDLGNGFRCLSPFGPNKPIRLNFGSLWEPIEITEGNTRTIGANDMRARWPFESTWWTGLDTSSTGSDPKACDATPGFSPTSVTYHKDFNGMGTKTIPWEKANSLPTLQDINWQDGWPLPRKVTLRYQQSAPFNPQYTNTLQTFAWKESDVSNGKKWSLSKLTERKSLRVTKFSKEYPVKIDTSQFPNISNASVQIDWFNSSDACKSRKKIEKFDYLGSVDPKRQCKIARLRQENTPISACTRGNLVDGEHLKFSFEPLCKGKRRILAVSNVQEFDKLFGRDFLTTLADAIATPSNRHSSDSRRAFSLYTIGELGGKEALRCEDIADLKQSVIKKAVQERISDFRFNAIRTPIADLKMISEVYADTKLDQVLYLSGNRNLRKPDRLTGEDTFVLPWLYTTKGARLRVLVPEPGCDSWRALAKKANVLLMECEPFDKKTAVNTLKKELQKFFAQ</sequence>
<name>A0A450XKW7_9GAMM</name>
<keyword evidence="2" id="KW-0732">Signal</keyword>
<dbReference type="AlphaFoldDB" id="A0A450XKW7"/>
<reference evidence="3" key="1">
    <citation type="submission" date="2019-02" db="EMBL/GenBank/DDBJ databases">
        <authorList>
            <person name="Gruber-Vodicka R. H."/>
            <person name="Seah K. B. B."/>
        </authorList>
    </citation>
    <scope>NUCLEOTIDE SEQUENCE</scope>
    <source>
        <strain evidence="3">BECK_BZ197</strain>
    </source>
</reference>
<gene>
    <name evidence="3" type="ORF">BECKMB1821G_GA0114241_10576</name>
</gene>
<organism evidence="3">
    <name type="scientific">Candidatus Kentrum sp. MB</name>
    <dbReference type="NCBI Taxonomy" id="2138164"/>
    <lineage>
        <taxon>Bacteria</taxon>
        <taxon>Pseudomonadati</taxon>
        <taxon>Pseudomonadota</taxon>
        <taxon>Gammaproteobacteria</taxon>
        <taxon>Candidatus Kentrum</taxon>
    </lineage>
</organism>
<proteinExistence type="predicted"/>
<feature type="chain" id="PRO_5019187723" evidence="2">
    <location>
        <begin position="30"/>
        <end position="960"/>
    </location>
</feature>
<feature type="signal peptide" evidence="2">
    <location>
        <begin position="1"/>
        <end position="29"/>
    </location>
</feature>
<protein>
    <submittedName>
        <fullName evidence="3">Uncharacterized protein</fullName>
    </submittedName>
</protein>